<evidence type="ECO:0000313" key="6">
    <source>
        <dbReference type="Proteomes" id="UP000641646"/>
    </source>
</evidence>
<dbReference type="Pfam" id="PF00487">
    <property type="entry name" value="FA_desaturase"/>
    <property type="match status" value="2"/>
</dbReference>
<name>A0A926ZI06_9CYAN</name>
<protein>
    <submittedName>
        <fullName evidence="5">Fatty acid desaturase</fullName>
    </submittedName>
</protein>
<keyword evidence="3" id="KW-1133">Transmembrane helix</keyword>
<dbReference type="EMBL" id="JACJPW010000050">
    <property type="protein sequence ID" value="MBD2183189.1"/>
    <property type="molecule type" value="Genomic_DNA"/>
</dbReference>
<keyword evidence="3" id="KW-0812">Transmembrane</keyword>
<comment type="caution">
    <text evidence="5">The sequence shown here is derived from an EMBL/GenBank/DDBJ whole genome shotgun (WGS) entry which is preliminary data.</text>
</comment>
<evidence type="ECO:0000256" key="1">
    <source>
        <dbReference type="ARBA" id="ARBA00001954"/>
    </source>
</evidence>
<dbReference type="AlphaFoldDB" id="A0A926ZI06"/>
<dbReference type="InterPro" id="IPR005804">
    <property type="entry name" value="FA_desaturase_dom"/>
</dbReference>
<evidence type="ECO:0000313" key="5">
    <source>
        <dbReference type="EMBL" id="MBD2183189.1"/>
    </source>
</evidence>
<accession>A0A926ZI06</accession>
<dbReference type="InterPro" id="IPR054681">
    <property type="entry name" value="CrtW-like"/>
</dbReference>
<gene>
    <name evidence="5" type="ORF">H6G03_19330</name>
</gene>
<feature type="transmembrane region" description="Helical" evidence="3">
    <location>
        <begin position="127"/>
        <end position="148"/>
    </location>
</feature>
<dbReference type="Proteomes" id="UP000641646">
    <property type="component" value="Unassembled WGS sequence"/>
</dbReference>
<evidence type="ECO:0000256" key="2">
    <source>
        <dbReference type="ARBA" id="ARBA00008749"/>
    </source>
</evidence>
<reference evidence="5" key="1">
    <citation type="journal article" date="2015" name="ISME J.">
        <title>Draft Genome Sequence of Streptomyces incarnatus NRRL8089, which Produces the Nucleoside Antibiotic Sinefungin.</title>
        <authorList>
            <person name="Oshima K."/>
            <person name="Hattori M."/>
            <person name="Shimizu H."/>
            <person name="Fukuda K."/>
            <person name="Nemoto M."/>
            <person name="Inagaki K."/>
            <person name="Tamura T."/>
        </authorList>
    </citation>
    <scope>NUCLEOTIDE SEQUENCE</scope>
    <source>
        <strain evidence="5">FACHB-1375</strain>
    </source>
</reference>
<proteinExistence type="inferred from homology"/>
<reference evidence="5" key="2">
    <citation type="submission" date="2020-08" db="EMBL/GenBank/DDBJ databases">
        <authorList>
            <person name="Chen M."/>
            <person name="Teng W."/>
            <person name="Zhao L."/>
            <person name="Hu C."/>
            <person name="Zhou Y."/>
            <person name="Han B."/>
            <person name="Song L."/>
            <person name="Shu W."/>
        </authorList>
    </citation>
    <scope>NUCLEOTIDE SEQUENCE</scope>
    <source>
        <strain evidence="5">FACHB-1375</strain>
    </source>
</reference>
<dbReference type="NCBIfam" id="NF045690">
    <property type="entry name" value="BCarotKetCrtW"/>
    <property type="match status" value="1"/>
</dbReference>
<feature type="domain" description="Fatty acid desaturase" evidence="4">
    <location>
        <begin position="124"/>
        <end position="219"/>
    </location>
</feature>
<organism evidence="5 6">
    <name type="scientific">Aerosakkonema funiforme FACHB-1375</name>
    <dbReference type="NCBI Taxonomy" id="2949571"/>
    <lineage>
        <taxon>Bacteria</taxon>
        <taxon>Bacillati</taxon>
        <taxon>Cyanobacteriota</taxon>
        <taxon>Cyanophyceae</taxon>
        <taxon>Oscillatoriophycideae</taxon>
        <taxon>Aerosakkonematales</taxon>
        <taxon>Aerosakkonemataceae</taxon>
        <taxon>Aerosakkonema</taxon>
    </lineage>
</organism>
<comment type="similarity">
    <text evidence="2">Belongs to the fatty acid desaturase type 2 family.</text>
</comment>
<comment type="cofactor">
    <cofactor evidence="1">
        <name>Fe(2+)</name>
        <dbReference type="ChEBI" id="CHEBI:29033"/>
    </cofactor>
</comment>
<evidence type="ECO:0000259" key="4">
    <source>
        <dbReference type="Pfam" id="PF00487"/>
    </source>
</evidence>
<feature type="domain" description="Fatty acid desaturase" evidence="4">
    <location>
        <begin position="23"/>
        <end position="112"/>
    </location>
</feature>
<feature type="transmembrane region" description="Helical" evidence="3">
    <location>
        <begin position="21"/>
        <end position="42"/>
    </location>
</feature>
<keyword evidence="6" id="KW-1185">Reference proteome</keyword>
<keyword evidence="3" id="KW-0472">Membrane</keyword>
<sequence length="221" mass="26485">MIVWAISLTFLLHFNLGQVNFLWILLGIVWQTFLYTGLFITAHDAMHGLVFPRNPKINNFIGSLCILAYALFNYKELVKKHGLHHHNPASKLDPDFHDEESNNFFIWYFKFMTSYCNWKQLISLMSLFYSLNYVFHISAINLMLFWVIPPLLSSLQLFYFGTFLPHREPEGGYTNCHRAQTNPLPVFWSFITCYHFCYHEEHHEYPHLPWWKLPEAYRRKK</sequence>
<feature type="transmembrane region" description="Helical" evidence="3">
    <location>
        <begin position="57"/>
        <end position="74"/>
    </location>
</feature>
<evidence type="ECO:0000256" key="3">
    <source>
        <dbReference type="SAM" id="Phobius"/>
    </source>
</evidence>
<dbReference type="GO" id="GO:0006629">
    <property type="term" value="P:lipid metabolic process"/>
    <property type="evidence" value="ECO:0007669"/>
    <property type="project" value="InterPro"/>
</dbReference>